<dbReference type="Pfam" id="PF13376">
    <property type="entry name" value="OmdA"/>
    <property type="match status" value="1"/>
</dbReference>
<dbReference type="AlphaFoldDB" id="A0A0C1L9U3"/>
<reference evidence="1 2" key="1">
    <citation type="submission" date="2014-11" db="EMBL/GenBank/DDBJ databases">
        <title>Genome sequence of Flavihumibacter solisilvae 3-3.</title>
        <authorList>
            <person name="Zhou G."/>
            <person name="Li M."/>
            <person name="Wang G."/>
        </authorList>
    </citation>
    <scope>NUCLEOTIDE SEQUENCE [LARGE SCALE GENOMIC DNA]</scope>
    <source>
        <strain evidence="1 2">3-3</strain>
    </source>
</reference>
<dbReference type="InterPro" id="IPR015018">
    <property type="entry name" value="DUF1905"/>
</dbReference>
<dbReference type="SUPFAM" id="SSF141694">
    <property type="entry name" value="AF2212/PG0164-like"/>
    <property type="match status" value="1"/>
</dbReference>
<gene>
    <name evidence="1" type="ORF">OI18_00630</name>
</gene>
<dbReference type="Proteomes" id="UP000031408">
    <property type="component" value="Unassembled WGS sequence"/>
</dbReference>
<accession>A0A0C1L9U3</accession>
<evidence type="ECO:0000313" key="2">
    <source>
        <dbReference type="Proteomes" id="UP000031408"/>
    </source>
</evidence>
<protein>
    <recommendedName>
        <fullName evidence="3">DUF1905 domain-containing protein</fullName>
    </recommendedName>
</protein>
<dbReference type="InterPro" id="IPR037079">
    <property type="entry name" value="AF2212/PG0164-like_sf"/>
</dbReference>
<name>A0A0C1L9U3_9BACT</name>
<keyword evidence="2" id="KW-1185">Reference proteome</keyword>
<dbReference type="EMBL" id="JSVC01000001">
    <property type="protein sequence ID" value="KIC96301.1"/>
    <property type="molecule type" value="Genomic_DNA"/>
</dbReference>
<organism evidence="1 2">
    <name type="scientific">Flavihumibacter solisilvae</name>
    <dbReference type="NCBI Taxonomy" id="1349421"/>
    <lineage>
        <taxon>Bacteria</taxon>
        <taxon>Pseudomonadati</taxon>
        <taxon>Bacteroidota</taxon>
        <taxon>Chitinophagia</taxon>
        <taxon>Chitinophagales</taxon>
        <taxon>Chitinophagaceae</taxon>
        <taxon>Flavihumibacter</taxon>
    </lineage>
</organism>
<dbReference type="Gene3D" id="2.40.30.100">
    <property type="entry name" value="AF2212/PG0164-like"/>
    <property type="match status" value="1"/>
</dbReference>
<evidence type="ECO:0000313" key="1">
    <source>
        <dbReference type="EMBL" id="KIC96301.1"/>
    </source>
</evidence>
<comment type="caution">
    <text evidence="1">The sequence shown here is derived from an EMBL/GenBank/DDBJ whole genome shotgun (WGS) entry which is preliminary data.</text>
</comment>
<proteinExistence type="predicted"/>
<sequence>MKEIFVLQRFPGKGSWTYALLPALKSDSNLKVMLSSVIVVIDTIELPPGKLMKIKDGRLFLPVNAGLRKTIGKEAGDEVVIELFIDGQGTDAVSTLMECLADEPNALTNFKALHPDLQKRLIEWISESKSEKVIVERIAKSVTTLSSGGFPFKP</sequence>
<dbReference type="Pfam" id="PF08922">
    <property type="entry name" value="DUF1905"/>
    <property type="match status" value="1"/>
</dbReference>
<evidence type="ECO:0008006" key="3">
    <source>
        <dbReference type="Google" id="ProtNLM"/>
    </source>
</evidence>
<dbReference type="STRING" id="1349421.OI18_00630"/>